<evidence type="ECO:0000313" key="8">
    <source>
        <dbReference type="Proteomes" id="UP001465976"/>
    </source>
</evidence>
<dbReference type="PIRSF" id="PIRSF000337">
    <property type="entry name" value="NTA_MOA"/>
    <property type="match status" value="1"/>
</dbReference>
<keyword evidence="1" id="KW-0285">Flavoprotein</keyword>
<organism evidence="7 8">
    <name type="scientific">Marasmius crinis-equi</name>
    <dbReference type="NCBI Taxonomy" id="585013"/>
    <lineage>
        <taxon>Eukaryota</taxon>
        <taxon>Fungi</taxon>
        <taxon>Dikarya</taxon>
        <taxon>Basidiomycota</taxon>
        <taxon>Agaricomycotina</taxon>
        <taxon>Agaricomycetes</taxon>
        <taxon>Agaricomycetidae</taxon>
        <taxon>Agaricales</taxon>
        <taxon>Marasmiineae</taxon>
        <taxon>Marasmiaceae</taxon>
        <taxon>Marasmius</taxon>
    </lineage>
</organism>
<feature type="domain" description="Luciferase-like" evidence="6">
    <location>
        <begin position="28"/>
        <end position="401"/>
    </location>
</feature>
<dbReference type="Gene3D" id="3.20.20.30">
    <property type="entry name" value="Luciferase-like domain"/>
    <property type="match status" value="1"/>
</dbReference>
<dbReference type="InterPro" id="IPR016215">
    <property type="entry name" value="NTA_MOA"/>
</dbReference>
<proteinExistence type="inferred from homology"/>
<evidence type="ECO:0000256" key="5">
    <source>
        <dbReference type="ARBA" id="ARBA00033748"/>
    </source>
</evidence>
<dbReference type="InterPro" id="IPR051260">
    <property type="entry name" value="Diverse_substr_monoxygenases"/>
</dbReference>
<dbReference type="Pfam" id="PF00296">
    <property type="entry name" value="Bac_luciferase"/>
    <property type="match status" value="1"/>
</dbReference>
<keyword evidence="2" id="KW-0288">FMN</keyword>
<keyword evidence="4" id="KW-0503">Monooxygenase</keyword>
<reference evidence="7 8" key="1">
    <citation type="submission" date="2024-02" db="EMBL/GenBank/DDBJ databases">
        <title>A draft genome for the cacao thread blight pathogen Marasmius crinis-equi.</title>
        <authorList>
            <person name="Cohen S.P."/>
            <person name="Baruah I.K."/>
            <person name="Amoako-Attah I."/>
            <person name="Bukari Y."/>
            <person name="Meinhardt L.W."/>
            <person name="Bailey B.A."/>
        </authorList>
    </citation>
    <scope>NUCLEOTIDE SEQUENCE [LARGE SCALE GENOMIC DNA]</scope>
    <source>
        <strain evidence="7 8">GH-76</strain>
    </source>
</reference>
<dbReference type="NCBIfam" id="TIGR03860">
    <property type="entry name" value="FMN_nitrolo"/>
    <property type="match status" value="1"/>
</dbReference>
<dbReference type="InterPro" id="IPR036661">
    <property type="entry name" value="Luciferase-like_sf"/>
</dbReference>
<evidence type="ECO:0000259" key="6">
    <source>
        <dbReference type="Pfam" id="PF00296"/>
    </source>
</evidence>
<name>A0ABR3F352_9AGAR</name>
<keyword evidence="3" id="KW-0560">Oxidoreductase</keyword>
<dbReference type="PANTHER" id="PTHR30011:SF16">
    <property type="entry name" value="C2H2 FINGER DOMAIN TRANSCRIPTION FACTOR (EUROFUNG)-RELATED"/>
    <property type="match status" value="1"/>
</dbReference>
<evidence type="ECO:0000256" key="4">
    <source>
        <dbReference type="ARBA" id="ARBA00023033"/>
    </source>
</evidence>
<comment type="caution">
    <text evidence="7">The sequence shown here is derived from an EMBL/GenBank/DDBJ whole genome shotgun (WGS) entry which is preliminary data.</text>
</comment>
<dbReference type="Proteomes" id="UP001465976">
    <property type="component" value="Unassembled WGS sequence"/>
</dbReference>
<evidence type="ECO:0000313" key="7">
    <source>
        <dbReference type="EMBL" id="KAL0569551.1"/>
    </source>
</evidence>
<protein>
    <recommendedName>
        <fullName evidence="6">Luciferase-like domain-containing protein</fullName>
    </recommendedName>
</protein>
<evidence type="ECO:0000256" key="1">
    <source>
        <dbReference type="ARBA" id="ARBA00022630"/>
    </source>
</evidence>
<gene>
    <name evidence="7" type="ORF">V5O48_012414</name>
</gene>
<evidence type="ECO:0000256" key="3">
    <source>
        <dbReference type="ARBA" id="ARBA00023002"/>
    </source>
</evidence>
<dbReference type="EMBL" id="JBAHYK010001093">
    <property type="protein sequence ID" value="KAL0569551.1"/>
    <property type="molecule type" value="Genomic_DNA"/>
</dbReference>
<dbReference type="PANTHER" id="PTHR30011">
    <property type="entry name" value="ALKANESULFONATE MONOOXYGENASE-RELATED"/>
    <property type="match status" value="1"/>
</dbReference>
<dbReference type="InterPro" id="IPR011251">
    <property type="entry name" value="Luciferase-like_dom"/>
</dbReference>
<keyword evidence="8" id="KW-1185">Reference proteome</keyword>
<comment type="similarity">
    <text evidence="5">Belongs to the NtaA/SnaA/DszA monooxygenase family.</text>
</comment>
<evidence type="ECO:0000256" key="2">
    <source>
        <dbReference type="ARBA" id="ARBA00022643"/>
    </source>
</evidence>
<sequence length="506" mass="55653">MAPDASTQVVNGSDHKRWILYAFSMGCSGHQSPGLYTVPSDKSIFHNKISYWTDTAKLLERGKFDGIFLADVWGGYDVYNKSLDASLASGAQFPVIDPLMTISAMASVTKNLSFGITATTSYEHPYALARRFSTLDHLTNGRVGWNVVTGYLESAARQFGKANQELHAKRYDVAHEYMDVVYKLWEASWADNAVQHDIKKPLYSIPDRVRPINHKGHYYESVPGPHICEPSLQRTPVIFQAGSSGPGLAFAGKHAEVMFIAAHNPSVARSRVEAARNAAKNAGRDPASLKVLALLCPIVAATDEEARAKHEYLLRHGSDEGALALFGGWTGIDLGPFSDDEELRNLPEGNAIKSAVEGFAQQDPSVQKWTKRAVADQIKVGGLGPVVVGSPTSVADQLESWISDAHVDGFNLAYATSPGTFIDFIELVLPELQRRGHVWHDYPAPGPLPENWPTTKKFEGAPRGFGEDEDIGLTCREKLYGPGQRRLREDHYGSRFKWNSFHSSST</sequence>
<dbReference type="SUPFAM" id="SSF51679">
    <property type="entry name" value="Bacterial luciferase-like"/>
    <property type="match status" value="1"/>
</dbReference>
<accession>A0ABR3F352</accession>